<dbReference type="InterPro" id="IPR014790">
    <property type="entry name" value="MutL_C"/>
</dbReference>
<proteinExistence type="inferred from homology"/>
<dbReference type="FunFam" id="3.30.565.10:FF:000003">
    <property type="entry name" value="DNA mismatch repair endonuclease MutL"/>
    <property type="match status" value="1"/>
</dbReference>
<dbReference type="Proteomes" id="UP000056466">
    <property type="component" value="Chromosome"/>
</dbReference>
<keyword evidence="4 5" id="KW-0234">DNA repair</keyword>
<dbReference type="SMART" id="SM00853">
    <property type="entry name" value="MutL_C"/>
    <property type="match status" value="1"/>
</dbReference>
<dbReference type="GO" id="GO:0140664">
    <property type="term" value="F:ATP-dependent DNA damage sensor activity"/>
    <property type="evidence" value="ECO:0007669"/>
    <property type="project" value="InterPro"/>
</dbReference>
<feature type="domain" description="MutL C-terminal dimerisation" evidence="6">
    <location>
        <begin position="412"/>
        <end position="548"/>
    </location>
</feature>
<dbReference type="Pfam" id="PF08676">
    <property type="entry name" value="MutL_C"/>
    <property type="match status" value="1"/>
</dbReference>
<reference evidence="8 9" key="1">
    <citation type="submission" date="2015-06" db="EMBL/GenBank/DDBJ databases">
        <title>Lineage-specific patterns of genome deterioration in obligate symbionts.</title>
        <authorList>
            <person name="Bennett G.M."/>
            <person name="McCutcheon J.P."/>
            <person name="McDonald B.R."/>
            <person name="Moran N.A."/>
        </authorList>
    </citation>
    <scope>NUCLEOTIDE SEQUENCE [LARGE SCALE GENOMIC DNA]</scope>
    <source>
        <strain evidence="8 9">B-GSS</strain>
    </source>
</reference>
<dbReference type="PATRIC" id="fig|186490.8.peg.498"/>
<dbReference type="EMBL" id="CP011787">
    <property type="protein sequence ID" value="AKZ66109.1"/>
    <property type="molecule type" value="Genomic_DNA"/>
</dbReference>
<dbReference type="AlphaFoldDB" id="A0A0K2BLP6"/>
<dbReference type="Pfam" id="PF13589">
    <property type="entry name" value="HATPase_c_3"/>
    <property type="match status" value="1"/>
</dbReference>
<dbReference type="Gene3D" id="3.30.1540.20">
    <property type="entry name" value="MutL, C-terminal domain, dimerisation subdomain"/>
    <property type="match status" value="1"/>
</dbReference>
<dbReference type="Gene3D" id="3.30.565.10">
    <property type="entry name" value="Histidine kinase-like ATPase, C-terminal domain"/>
    <property type="match status" value="1"/>
</dbReference>
<dbReference type="InterPro" id="IPR013507">
    <property type="entry name" value="DNA_mismatch_S5_2-like"/>
</dbReference>
<gene>
    <name evidence="5 8" type="primary">mutL</name>
    <name evidence="8" type="ORF">AB162_529</name>
</gene>
<dbReference type="InterPro" id="IPR038973">
    <property type="entry name" value="MutL/Mlh/Pms-like"/>
</dbReference>
<dbReference type="InterPro" id="IPR014721">
    <property type="entry name" value="Ribsml_uS5_D2-typ_fold_subgr"/>
</dbReference>
<accession>A0A0K2BLP6</accession>
<dbReference type="NCBIfam" id="TIGR00585">
    <property type="entry name" value="mutl"/>
    <property type="match status" value="1"/>
</dbReference>
<dbReference type="GO" id="GO:0030983">
    <property type="term" value="F:mismatched DNA binding"/>
    <property type="evidence" value="ECO:0007669"/>
    <property type="project" value="InterPro"/>
</dbReference>
<dbReference type="PANTHER" id="PTHR10073">
    <property type="entry name" value="DNA MISMATCH REPAIR PROTEIN MLH, PMS, MUTL"/>
    <property type="match status" value="1"/>
</dbReference>
<protein>
    <recommendedName>
        <fullName evidence="2 5">DNA mismatch repair protein MutL</fullName>
    </recommendedName>
</protein>
<dbReference type="PANTHER" id="PTHR10073:SF12">
    <property type="entry name" value="DNA MISMATCH REPAIR PROTEIN MLH1"/>
    <property type="match status" value="1"/>
</dbReference>
<feature type="domain" description="DNA mismatch repair protein S5" evidence="7">
    <location>
        <begin position="215"/>
        <end position="336"/>
    </location>
</feature>
<name>A0A0K2BLP6_9GAMM</name>
<organism evidence="8 9">
    <name type="scientific">Candidatus Palibaumannia cicadellinicola</name>
    <dbReference type="NCBI Taxonomy" id="186490"/>
    <lineage>
        <taxon>Bacteria</taxon>
        <taxon>Pseudomonadati</taxon>
        <taxon>Pseudomonadota</taxon>
        <taxon>Gammaproteobacteria</taxon>
        <taxon>Candidatus Palibaumannia</taxon>
    </lineage>
</organism>
<comment type="similarity">
    <text evidence="1 5">Belongs to the DNA mismatch repair MutL/HexB family.</text>
</comment>
<dbReference type="InterPro" id="IPR014762">
    <property type="entry name" value="DNA_mismatch_repair_CS"/>
</dbReference>
<dbReference type="GO" id="GO:0032300">
    <property type="term" value="C:mismatch repair complex"/>
    <property type="evidence" value="ECO:0007669"/>
    <property type="project" value="InterPro"/>
</dbReference>
<sequence>MPIIILSKQLVNQISAGEIVERPASVVKELVENSLDAGATHIDINIENGGMKTIRIRDNGSGISKNELILALARHATSKISTIEDLESITSMGFRGEALASISSVARITITSRITEQNEAWQASAEAYKDNIASISIKPAAHPVGTTVEVQDLFYNTPARRKFMRTDKTEFKNIEEVIRIIALARFDVTFIVQHNNKNVQLYRAVRDNSQYLRRLSSICGIRFVKRALVLCWQYSDITVSGWTEDSDKPEKNEYFPIIKYSYVNQRVIRNKLINHAISQAYQEQLNGIRSPAFVMFITMNPNQIDINVHPAKKDVRFHNERLVHHVIYQAVVTVLQKKIKPYLDTTNYIPIPLCSNKLQAVTEPDKANELVSNSTRVIIYNKQHKNNICTKEKNINTAANISSDYKNSFGRLLTVYYPCYALLEAAHGLSLLSLKFANIYITERQLTPEKDNIISHSLLIPIRMTLSKDETVTLYKNIVFLKNIGIVLQANESQVILNAVPLPLLRKKNLHNLIIELLVYLNSEYLITSKKIAAWLARNINNETTTIWSYYRAIPLIAEIERLCPHWVNNPPNSLIVKLNVEAAIKKLNYE</sequence>
<dbReference type="InterPro" id="IPR020568">
    <property type="entry name" value="Ribosomal_Su5_D2-typ_SF"/>
</dbReference>
<keyword evidence="9" id="KW-1185">Reference proteome</keyword>
<dbReference type="InterPro" id="IPR042120">
    <property type="entry name" value="MutL_C_dimsub"/>
</dbReference>
<evidence type="ECO:0000313" key="8">
    <source>
        <dbReference type="EMBL" id="AKZ66109.1"/>
    </source>
</evidence>
<dbReference type="KEGG" id="bcig:AB162_529"/>
<dbReference type="SMART" id="SM01340">
    <property type="entry name" value="DNA_mis_repair"/>
    <property type="match status" value="1"/>
</dbReference>
<dbReference type="InterPro" id="IPR037198">
    <property type="entry name" value="MutL_C_sf"/>
</dbReference>
<dbReference type="SUPFAM" id="SSF118116">
    <property type="entry name" value="DNA mismatch repair protein MutL"/>
    <property type="match status" value="1"/>
</dbReference>
<evidence type="ECO:0000256" key="5">
    <source>
        <dbReference type="HAMAP-Rule" id="MF_00149"/>
    </source>
</evidence>
<dbReference type="GO" id="GO:0016887">
    <property type="term" value="F:ATP hydrolysis activity"/>
    <property type="evidence" value="ECO:0007669"/>
    <property type="project" value="InterPro"/>
</dbReference>
<evidence type="ECO:0000259" key="7">
    <source>
        <dbReference type="SMART" id="SM01340"/>
    </source>
</evidence>
<dbReference type="RefSeq" id="WP_053097242.1">
    <property type="nucleotide sequence ID" value="NZ_CP011787.1"/>
</dbReference>
<dbReference type="InterPro" id="IPR002099">
    <property type="entry name" value="MutL/Mlh/PMS"/>
</dbReference>
<dbReference type="OrthoDB" id="9763467at2"/>
<dbReference type="InterPro" id="IPR042121">
    <property type="entry name" value="MutL_C_regsub"/>
</dbReference>
<dbReference type="InterPro" id="IPR020667">
    <property type="entry name" value="DNA_mismatch_repair_MutL"/>
</dbReference>
<evidence type="ECO:0000256" key="2">
    <source>
        <dbReference type="ARBA" id="ARBA00021975"/>
    </source>
</evidence>
<dbReference type="GO" id="GO:0006298">
    <property type="term" value="P:mismatch repair"/>
    <property type="evidence" value="ECO:0007669"/>
    <property type="project" value="UniProtKB-UniRule"/>
</dbReference>
<dbReference type="Gene3D" id="3.30.230.10">
    <property type="match status" value="1"/>
</dbReference>
<dbReference type="CDD" id="cd16926">
    <property type="entry name" value="HATPase_MutL-MLH-PMS-like"/>
    <property type="match status" value="1"/>
</dbReference>
<keyword evidence="3 5" id="KW-0227">DNA damage</keyword>
<dbReference type="SUPFAM" id="SSF54211">
    <property type="entry name" value="Ribosomal protein S5 domain 2-like"/>
    <property type="match status" value="1"/>
</dbReference>
<dbReference type="PROSITE" id="PS00058">
    <property type="entry name" value="DNA_MISMATCH_REPAIR_1"/>
    <property type="match status" value="1"/>
</dbReference>
<dbReference type="Pfam" id="PF01119">
    <property type="entry name" value="DNA_mis_repair"/>
    <property type="match status" value="1"/>
</dbReference>
<evidence type="ECO:0000313" key="9">
    <source>
        <dbReference type="Proteomes" id="UP000056466"/>
    </source>
</evidence>
<dbReference type="HAMAP" id="MF_00149">
    <property type="entry name" value="DNA_mis_repair"/>
    <property type="match status" value="1"/>
</dbReference>
<dbReference type="SUPFAM" id="SSF55874">
    <property type="entry name" value="ATPase domain of HSP90 chaperone/DNA topoisomerase II/histidine kinase"/>
    <property type="match status" value="1"/>
</dbReference>
<dbReference type="InterPro" id="IPR036890">
    <property type="entry name" value="HATPase_C_sf"/>
</dbReference>
<comment type="function">
    <text evidence="5">This protein is involved in the repair of mismatches in DNA. It is required for dam-dependent methyl-directed DNA mismatch repair. May act as a 'molecular matchmaker', a protein that promotes the formation of a stable complex between two or more DNA-binding proteins in an ATP-dependent manner without itself being part of a final effector complex.</text>
</comment>
<evidence type="ECO:0000256" key="3">
    <source>
        <dbReference type="ARBA" id="ARBA00022763"/>
    </source>
</evidence>
<evidence type="ECO:0000256" key="4">
    <source>
        <dbReference type="ARBA" id="ARBA00023204"/>
    </source>
</evidence>
<dbReference type="Gene3D" id="3.30.1370.100">
    <property type="entry name" value="MutL, C-terminal domain, regulatory subdomain"/>
    <property type="match status" value="1"/>
</dbReference>
<evidence type="ECO:0000256" key="1">
    <source>
        <dbReference type="ARBA" id="ARBA00006082"/>
    </source>
</evidence>
<dbReference type="GO" id="GO:0005524">
    <property type="term" value="F:ATP binding"/>
    <property type="evidence" value="ECO:0007669"/>
    <property type="project" value="InterPro"/>
</dbReference>
<evidence type="ECO:0000259" key="6">
    <source>
        <dbReference type="SMART" id="SM00853"/>
    </source>
</evidence>